<dbReference type="AlphaFoldDB" id="A0A8J3QZG0"/>
<keyword evidence="3" id="KW-1185">Reference proteome</keyword>
<dbReference type="Proteomes" id="UP000642748">
    <property type="component" value="Unassembled WGS sequence"/>
</dbReference>
<feature type="region of interest" description="Disordered" evidence="1">
    <location>
        <begin position="110"/>
        <end position="138"/>
    </location>
</feature>
<reference evidence="2" key="1">
    <citation type="submission" date="2021-01" db="EMBL/GenBank/DDBJ databases">
        <title>Whole genome shotgun sequence of Rugosimonospora africana NBRC 104875.</title>
        <authorList>
            <person name="Komaki H."/>
            <person name="Tamura T."/>
        </authorList>
    </citation>
    <scope>NUCLEOTIDE SEQUENCE</scope>
    <source>
        <strain evidence="2">NBRC 104875</strain>
    </source>
</reference>
<gene>
    <name evidence="2" type="ORF">Raf01_83620</name>
</gene>
<accession>A0A8J3QZG0</accession>
<proteinExistence type="predicted"/>
<feature type="compositionally biased region" description="Low complexity" evidence="1">
    <location>
        <begin position="127"/>
        <end position="138"/>
    </location>
</feature>
<evidence type="ECO:0000313" key="2">
    <source>
        <dbReference type="EMBL" id="GIH20190.1"/>
    </source>
</evidence>
<name>A0A8J3QZG0_9ACTN</name>
<comment type="caution">
    <text evidence="2">The sequence shown here is derived from an EMBL/GenBank/DDBJ whole genome shotgun (WGS) entry which is preliminary data.</text>
</comment>
<evidence type="ECO:0000313" key="3">
    <source>
        <dbReference type="Proteomes" id="UP000642748"/>
    </source>
</evidence>
<protein>
    <submittedName>
        <fullName evidence="2">Uncharacterized protein</fullName>
    </submittedName>
</protein>
<sequence length="138" mass="14817">MSTPCSANQPGTTCRTIQGCAWFQGDAQHPEDLSERLRSVDAMALCVTPFTAPPTSFDGFDLDYYVNIIAGIDAHWHNAHRRLVAVGLTATLRLDSGSMFMDDPILFPPELTPLAQAQGPRDPADESSNPATANNASA</sequence>
<evidence type="ECO:0000256" key="1">
    <source>
        <dbReference type="SAM" id="MobiDB-lite"/>
    </source>
</evidence>
<dbReference type="EMBL" id="BONZ01000090">
    <property type="protein sequence ID" value="GIH20190.1"/>
    <property type="molecule type" value="Genomic_DNA"/>
</dbReference>
<dbReference type="Gene3D" id="3.40.50.720">
    <property type="entry name" value="NAD(P)-binding Rossmann-like Domain"/>
    <property type="match status" value="1"/>
</dbReference>
<organism evidence="2 3">
    <name type="scientific">Rugosimonospora africana</name>
    <dbReference type="NCBI Taxonomy" id="556532"/>
    <lineage>
        <taxon>Bacteria</taxon>
        <taxon>Bacillati</taxon>
        <taxon>Actinomycetota</taxon>
        <taxon>Actinomycetes</taxon>
        <taxon>Micromonosporales</taxon>
        <taxon>Micromonosporaceae</taxon>
        <taxon>Rugosimonospora</taxon>
    </lineage>
</organism>